<reference evidence="9 10" key="1">
    <citation type="submission" date="2018-06" db="EMBL/GenBank/DDBJ databases">
        <title>Spirosoma sp. HMF3257 Genome sequencing and assembly.</title>
        <authorList>
            <person name="Kang H."/>
            <person name="Cha I."/>
            <person name="Kim H."/>
            <person name="Kang J."/>
            <person name="Joh K."/>
        </authorList>
    </citation>
    <scope>NUCLEOTIDE SEQUENCE [LARGE SCALE GENOMIC DNA]</scope>
    <source>
        <strain evidence="9 10">HMF3257</strain>
    </source>
</reference>
<keyword evidence="5" id="KW-0547">Nucleotide-binding</keyword>
<organism evidence="9 10">
    <name type="scientific">Spirosoma telluris</name>
    <dbReference type="NCBI Taxonomy" id="2183553"/>
    <lineage>
        <taxon>Bacteria</taxon>
        <taxon>Pseudomonadati</taxon>
        <taxon>Bacteroidota</taxon>
        <taxon>Cytophagia</taxon>
        <taxon>Cytophagales</taxon>
        <taxon>Cytophagaceae</taxon>
        <taxon>Spirosoma</taxon>
    </lineage>
</organism>
<keyword evidence="6" id="KW-0418">Kinase</keyword>
<evidence type="ECO:0000313" key="10">
    <source>
        <dbReference type="Proteomes" id="UP000249016"/>
    </source>
</evidence>
<name>A0A327NVU8_9BACT</name>
<dbReference type="InterPro" id="IPR011990">
    <property type="entry name" value="TPR-like_helical_dom_sf"/>
</dbReference>
<evidence type="ECO:0000256" key="2">
    <source>
        <dbReference type="ARBA" id="ARBA00012438"/>
    </source>
</evidence>
<dbReference type="Pfam" id="PF07568">
    <property type="entry name" value="HisKA_2"/>
    <property type="match status" value="1"/>
</dbReference>
<dbReference type="Pfam" id="PF13424">
    <property type="entry name" value="TPR_12"/>
    <property type="match status" value="1"/>
</dbReference>
<evidence type="ECO:0000256" key="1">
    <source>
        <dbReference type="ARBA" id="ARBA00000085"/>
    </source>
</evidence>
<keyword evidence="7" id="KW-0067">ATP-binding</keyword>
<comment type="caution">
    <text evidence="9">The sequence shown here is derived from an EMBL/GenBank/DDBJ whole genome shotgun (WGS) entry which is preliminary data.</text>
</comment>
<dbReference type="Gene3D" id="3.30.450.20">
    <property type="entry name" value="PAS domain"/>
    <property type="match status" value="1"/>
</dbReference>
<accession>A0A327NVU8</accession>
<evidence type="ECO:0000256" key="4">
    <source>
        <dbReference type="ARBA" id="ARBA00022679"/>
    </source>
</evidence>
<gene>
    <name evidence="9" type="ORF">HMF3257_35890</name>
</gene>
<dbReference type="InterPro" id="IPR036890">
    <property type="entry name" value="HATPase_C_sf"/>
</dbReference>
<dbReference type="EC" id="2.7.13.3" evidence="2"/>
<dbReference type="EMBL" id="QLII01000001">
    <property type="protein sequence ID" value="RAI78136.1"/>
    <property type="molecule type" value="Genomic_DNA"/>
</dbReference>
<dbReference type="RefSeq" id="WP_111349622.1">
    <property type="nucleotide sequence ID" value="NZ_QLII01000001.1"/>
</dbReference>
<dbReference type="Pfam" id="PF02518">
    <property type="entry name" value="HATPase_c"/>
    <property type="match status" value="1"/>
</dbReference>
<sequence>MKQYILLIIWTLLALTAKAQWSAVQIDSLQRVLSDRKPDTGRVNALLQLSQCYILKPGEEAHDLDTALQMSQQASRLAQSLHYPACQGEADYTLFLIWLEKGDIAKANWYAQQATDFFTRYKKWDQLGYVFMNQARFFTLEGDELPKKILLYEKALSYFIEADDKVKMADLYKELSDLHQIQENYALALSELQSALRLFRAIGHTDLATVYDLLGFVSAKLGDYKEGLAYGLMAVRAAEASKDSSLTLCTIYNRVGLTYYGLSQFKQAKIYYQKSLAIALKYNNNAYILHLVGNLSDLLLQQRKPREALNFLRQKSQQYPPTTAESALLVDFRLVTIYAGLNQFKQAQAYCDQTLELLANKGIGSLGRARIYQAVINFFIQSRQFQQARRYLAINELRCQQNGSIMALAKNHLQWFKLDSTQANYIPAIRHYERYKVLQDSLLNTTKSRQIAQLEIEFESEKKDQNLKLSQQSIQALTKQSLLQQTQLQQEQTIRNGIIAGTIMLILLLGLSYNRYHLKQQSNKLLEAKQLEINQKNESLQKAVHDQEHLLREREWMLREIHHRVKNNLQIITSLLHSQSTYLKDQAALAAIRESQNRVHAMALIHQKLYQTNRLSSIPMAEYINEIVDYLMSTFDLNAGIKKQIDVSPVDLDVTVAVPLGLIINEAITNSLKYAFPLRQTGMIYIELKRLDYQSYWLLISDDGIGFPTDLNPNRSRTLGMSLIRGLSKQLGGKLEISQINGVQISLIFSEVKVGQPALISA</sequence>
<evidence type="ECO:0000256" key="6">
    <source>
        <dbReference type="ARBA" id="ARBA00022777"/>
    </source>
</evidence>
<dbReference type="InterPro" id="IPR019734">
    <property type="entry name" value="TPR_rpt"/>
</dbReference>
<evidence type="ECO:0000313" key="9">
    <source>
        <dbReference type="EMBL" id="RAI78136.1"/>
    </source>
</evidence>
<proteinExistence type="predicted"/>
<evidence type="ECO:0000256" key="7">
    <source>
        <dbReference type="ARBA" id="ARBA00022840"/>
    </source>
</evidence>
<evidence type="ECO:0000259" key="8">
    <source>
        <dbReference type="SMART" id="SM00387"/>
    </source>
</evidence>
<dbReference type="GO" id="GO:0004673">
    <property type="term" value="F:protein histidine kinase activity"/>
    <property type="evidence" value="ECO:0007669"/>
    <property type="project" value="UniProtKB-EC"/>
</dbReference>
<dbReference type="PANTHER" id="PTHR41523:SF8">
    <property type="entry name" value="ETHYLENE RESPONSE SENSOR PROTEIN"/>
    <property type="match status" value="1"/>
</dbReference>
<dbReference type="Gene3D" id="3.30.565.10">
    <property type="entry name" value="Histidine kinase-like ATPase, C-terminal domain"/>
    <property type="match status" value="1"/>
</dbReference>
<keyword evidence="3" id="KW-0597">Phosphoprotein</keyword>
<protein>
    <recommendedName>
        <fullName evidence="2">histidine kinase</fullName>
        <ecNumber evidence="2">2.7.13.3</ecNumber>
    </recommendedName>
</protein>
<comment type="catalytic activity">
    <reaction evidence="1">
        <text>ATP + protein L-histidine = ADP + protein N-phospho-L-histidine.</text>
        <dbReference type="EC" id="2.7.13.3"/>
    </reaction>
</comment>
<keyword evidence="10" id="KW-1185">Reference proteome</keyword>
<feature type="domain" description="Histidine kinase/HSP90-like ATPase" evidence="8">
    <location>
        <begin position="655"/>
        <end position="753"/>
    </location>
</feature>
<dbReference type="GO" id="GO:0005524">
    <property type="term" value="F:ATP binding"/>
    <property type="evidence" value="ECO:0007669"/>
    <property type="project" value="UniProtKB-KW"/>
</dbReference>
<dbReference type="SMART" id="SM00028">
    <property type="entry name" value="TPR"/>
    <property type="match status" value="3"/>
</dbReference>
<dbReference type="Proteomes" id="UP000249016">
    <property type="component" value="Unassembled WGS sequence"/>
</dbReference>
<dbReference type="SMART" id="SM00387">
    <property type="entry name" value="HATPase_c"/>
    <property type="match status" value="1"/>
</dbReference>
<evidence type="ECO:0000256" key="3">
    <source>
        <dbReference type="ARBA" id="ARBA00022553"/>
    </source>
</evidence>
<dbReference type="Gene3D" id="1.25.40.10">
    <property type="entry name" value="Tetratricopeptide repeat domain"/>
    <property type="match status" value="2"/>
</dbReference>
<evidence type="ECO:0000256" key="5">
    <source>
        <dbReference type="ARBA" id="ARBA00022741"/>
    </source>
</evidence>
<dbReference type="InterPro" id="IPR003594">
    <property type="entry name" value="HATPase_dom"/>
</dbReference>
<dbReference type="AlphaFoldDB" id="A0A327NVU8"/>
<dbReference type="SUPFAM" id="SSF48452">
    <property type="entry name" value="TPR-like"/>
    <property type="match status" value="2"/>
</dbReference>
<dbReference type="OrthoDB" id="9767435at2"/>
<dbReference type="InterPro" id="IPR011495">
    <property type="entry name" value="Sig_transdc_His_kin_sub2_dim/P"/>
</dbReference>
<dbReference type="SUPFAM" id="SSF55874">
    <property type="entry name" value="ATPase domain of HSP90 chaperone/DNA topoisomerase II/histidine kinase"/>
    <property type="match status" value="1"/>
</dbReference>
<dbReference type="PANTHER" id="PTHR41523">
    <property type="entry name" value="TWO-COMPONENT SYSTEM SENSOR PROTEIN"/>
    <property type="match status" value="1"/>
</dbReference>
<keyword evidence="4" id="KW-0808">Transferase</keyword>